<accession>A0A9D1E599</accession>
<evidence type="ECO:0000313" key="12">
    <source>
        <dbReference type="EMBL" id="HIR66685.1"/>
    </source>
</evidence>
<dbReference type="GO" id="GO:0045259">
    <property type="term" value="C:proton-transporting ATP synthase complex"/>
    <property type="evidence" value="ECO:0007669"/>
    <property type="project" value="UniProtKB-KW"/>
</dbReference>
<dbReference type="HAMAP" id="MF_00815">
    <property type="entry name" value="ATP_synth_gamma_bact"/>
    <property type="match status" value="1"/>
</dbReference>
<evidence type="ECO:0000256" key="9">
    <source>
        <dbReference type="ARBA" id="ARBA00023310"/>
    </source>
</evidence>
<dbReference type="PANTHER" id="PTHR11693:SF22">
    <property type="entry name" value="ATP SYNTHASE SUBUNIT GAMMA, MITOCHONDRIAL"/>
    <property type="match status" value="1"/>
</dbReference>
<dbReference type="PANTHER" id="PTHR11693">
    <property type="entry name" value="ATP SYNTHASE GAMMA CHAIN"/>
    <property type="match status" value="1"/>
</dbReference>
<evidence type="ECO:0000256" key="1">
    <source>
        <dbReference type="ARBA" id="ARBA00003456"/>
    </source>
</evidence>
<dbReference type="InterPro" id="IPR023632">
    <property type="entry name" value="ATP_synth_F1_gsu_CS"/>
</dbReference>
<proteinExistence type="inferred from homology"/>
<name>A0A9D1E599_9FIRM</name>
<evidence type="ECO:0000256" key="11">
    <source>
        <dbReference type="SAM" id="Coils"/>
    </source>
</evidence>
<evidence type="ECO:0000256" key="2">
    <source>
        <dbReference type="ARBA" id="ARBA00004170"/>
    </source>
</evidence>
<dbReference type="Pfam" id="PF00231">
    <property type="entry name" value="ATP-synt"/>
    <property type="match status" value="1"/>
</dbReference>
<dbReference type="AlphaFoldDB" id="A0A9D1E599"/>
<dbReference type="PRINTS" id="PR00126">
    <property type="entry name" value="ATPASEGAMMA"/>
</dbReference>
<comment type="function">
    <text evidence="1 10">Produces ATP from ADP in the presence of a proton gradient across the membrane. The gamma chain is believed to be important in regulating ATPase activity and the flow of protons through the CF(0) complex.</text>
</comment>
<comment type="subcellular location">
    <subcellularLocation>
        <location evidence="10">Cell membrane</location>
        <topology evidence="10">Peripheral membrane protein</topology>
    </subcellularLocation>
    <subcellularLocation>
        <location evidence="2">Membrane</location>
        <topology evidence="2">Peripheral membrane protein</topology>
    </subcellularLocation>
</comment>
<dbReference type="SUPFAM" id="SSF52943">
    <property type="entry name" value="ATP synthase (F1-ATPase), gamma subunit"/>
    <property type="match status" value="1"/>
</dbReference>
<dbReference type="InterPro" id="IPR035968">
    <property type="entry name" value="ATP_synth_F1_ATPase_gsu"/>
</dbReference>
<sequence>MSDLQSIKKRIQSIGDTRKITNAMYLISSAKMRKAKADLDRTRPYFEAMRTEIKRIFRSGELPENRFLYPLDENEKVTGTYACLLITGDKGLAGSYNYNVIKRAYELVEAGNDIKWYVVGEYGRHYFAQHGIPIEQSFLYTAQNPTMHRAREICDILLEGYYAGTFKKIYVAYTDMKGMVDEAQVTRLIPFHRSQFATSAGEKPVVNPFEYAPSPSAVLRSIMPGYISGFIYSALVDSFCSEQHARMVAMKAANDSAEELMSRLQVEYNRLRQAAITQEITEIAAGARARGQQGD</sequence>
<keyword evidence="7 10" id="KW-0472">Membrane</keyword>
<reference evidence="12" key="1">
    <citation type="submission" date="2020-10" db="EMBL/GenBank/DDBJ databases">
        <authorList>
            <person name="Gilroy R."/>
        </authorList>
    </citation>
    <scope>NUCLEOTIDE SEQUENCE</scope>
    <source>
        <strain evidence="12">ChiW16-3235</strain>
    </source>
</reference>
<keyword evidence="5 10" id="KW-0375">Hydrogen ion transport</keyword>
<evidence type="ECO:0000256" key="6">
    <source>
        <dbReference type="ARBA" id="ARBA00023065"/>
    </source>
</evidence>
<comment type="similarity">
    <text evidence="3 10">Belongs to the ATPase gamma chain family.</text>
</comment>
<comment type="caution">
    <text evidence="12">The sequence shown here is derived from an EMBL/GenBank/DDBJ whole genome shotgun (WGS) entry which is preliminary data.</text>
</comment>
<protein>
    <recommendedName>
        <fullName evidence="10">ATP synthase gamma chain</fullName>
    </recommendedName>
    <alternativeName>
        <fullName evidence="10">ATP synthase F1 sector gamma subunit</fullName>
    </alternativeName>
    <alternativeName>
        <fullName evidence="10">F-ATPase gamma subunit</fullName>
    </alternativeName>
</protein>
<dbReference type="GO" id="GO:0046933">
    <property type="term" value="F:proton-transporting ATP synthase activity, rotational mechanism"/>
    <property type="evidence" value="ECO:0007669"/>
    <property type="project" value="UniProtKB-UniRule"/>
</dbReference>
<evidence type="ECO:0000256" key="8">
    <source>
        <dbReference type="ARBA" id="ARBA00023196"/>
    </source>
</evidence>
<evidence type="ECO:0000256" key="10">
    <source>
        <dbReference type="HAMAP-Rule" id="MF_00815"/>
    </source>
</evidence>
<keyword evidence="9 10" id="KW-0066">ATP synthesis</keyword>
<organism evidence="12 13">
    <name type="scientific">Candidatus Coproplasma avicola</name>
    <dbReference type="NCBI Taxonomy" id="2840744"/>
    <lineage>
        <taxon>Bacteria</taxon>
        <taxon>Bacillati</taxon>
        <taxon>Bacillota</taxon>
        <taxon>Clostridia</taxon>
        <taxon>Eubacteriales</taxon>
        <taxon>Candidatus Coproplasma</taxon>
    </lineage>
</organism>
<keyword evidence="6 10" id="KW-0406">Ion transport</keyword>
<keyword evidence="10" id="KW-1003">Cell membrane</keyword>
<evidence type="ECO:0000313" key="13">
    <source>
        <dbReference type="Proteomes" id="UP000823913"/>
    </source>
</evidence>
<dbReference type="Gene3D" id="3.40.1380.10">
    <property type="match status" value="1"/>
</dbReference>
<keyword evidence="4 10" id="KW-0813">Transport</keyword>
<evidence type="ECO:0000256" key="5">
    <source>
        <dbReference type="ARBA" id="ARBA00022781"/>
    </source>
</evidence>
<dbReference type="GO" id="GO:0042777">
    <property type="term" value="P:proton motive force-driven plasma membrane ATP synthesis"/>
    <property type="evidence" value="ECO:0007669"/>
    <property type="project" value="UniProtKB-UniRule"/>
</dbReference>
<dbReference type="Gene3D" id="1.10.287.80">
    <property type="entry name" value="ATP synthase, gamma subunit, helix hairpin domain"/>
    <property type="match status" value="1"/>
</dbReference>
<feature type="coiled-coil region" evidence="11">
    <location>
        <begin position="247"/>
        <end position="274"/>
    </location>
</feature>
<dbReference type="EMBL" id="DVHK01000035">
    <property type="protein sequence ID" value="HIR66685.1"/>
    <property type="molecule type" value="Genomic_DNA"/>
</dbReference>
<evidence type="ECO:0000256" key="3">
    <source>
        <dbReference type="ARBA" id="ARBA00007681"/>
    </source>
</evidence>
<evidence type="ECO:0000256" key="7">
    <source>
        <dbReference type="ARBA" id="ARBA00023136"/>
    </source>
</evidence>
<dbReference type="CDD" id="cd12151">
    <property type="entry name" value="F1-ATPase_gamma"/>
    <property type="match status" value="1"/>
</dbReference>
<dbReference type="InterPro" id="IPR000131">
    <property type="entry name" value="ATP_synth_F1_gsu"/>
</dbReference>
<dbReference type="Proteomes" id="UP000823913">
    <property type="component" value="Unassembled WGS sequence"/>
</dbReference>
<comment type="subunit">
    <text evidence="10">F-type ATPases have 2 components, CF(1) - the catalytic core - and CF(0) - the membrane proton channel. CF(1) has five subunits: alpha(3), beta(3), gamma(1), delta(1), epsilon(1). CF(0) has three main subunits: a, b and c.</text>
</comment>
<evidence type="ECO:0000256" key="4">
    <source>
        <dbReference type="ARBA" id="ARBA00022448"/>
    </source>
</evidence>
<dbReference type="NCBIfam" id="TIGR01146">
    <property type="entry name" value="ATPsyn_F1gamma"/>
    <property type="match status" value="1"/>
</dbReference>
<dbReference type="GO" id="GO:0005886">
    <property type="term" value="C:plasma membrane"/>
    <property type="evidence" value="ECO:0007669"/>
    <property type="project" value="UniProtKB-SubCell"/>
</dbReference>
<reference evidence="12" key="2">
    <citation type="journal article" date="2021" name="PeerJ">
        <title>Extensive microbial diversity within the chicken gut microbiome revealed by metagenomics and culture.</title>
        <authorList>
            <person name="Gilroy R."/>
            <person name="Ravi A."/>
            <person name="Getino M."/>
            <person name="Pursley I."/>
            <person name="Horton D.L."/>
            <person name="Alikhan N.F."/>
            <person name="Baker D."/>
            <person name="Gharbi K."/>
            <person name="Hall N."/>
            <person name="Watson M."/>
            <person name="Adriaenssens E.M."/>
            <person name="Foster-Nyarko E."/>
            <person name="Jarju S."/>
            <person name="Secka A."/>
            <person name="Antonio M."/>
            <person name="Oren A."/>
            <person name="Chaudhuri R.R."/>
            <person name="La Ragione R."/>
            <person name="Hildebrand F."/>
            <person name="Pallen M.J."/>
        </authorList>
    </citation>
    <scope>NUCLEOTIDE SEQUENCE</scope>
    <source>
        <strain evidence="12">ChiW16-3235</strain>
    </source>
</reference>
<dbReference type="PROSITE" id="PS00153">
    <property type="entry name" value="ATPASE_GAMMA"/>
    <property type="match status" value="1"/>
</dbReference>
<keyword evidence="8 10" id="KW-0139">CF(1)</keyword>
<keyword evidence="11" id="KW-0175">Coiled coil</keyword>
<dbReference type="GO" id="GO:0005524">
    <property type="term" value="F:ATP binding"/>
    <property type="evidence" value="ECO:0007669"/>
    <property type="project" value="UniProtKB-UniRule"/>
</dbReference>
<gene>
    <name evidence="10 12" type="primary">atpG</name>
    <name evidence="12" type="ORF">IAB94_01410</name>
</gene>